<name>A0ABN7NX45_TIMPD</name>
<dbReference type="Proteomes" id="UP001153148">
    <property type="component" value="Unassembled WGS sequence"/>
</dbReference>
<proteinExistence type="predicted"/>
<evidence type="ECO:0000313" key="2">
    <source>
        <dbReference type="Proteomes" id="UP001153148"/>
    </source>
</evidence>
<accession>A0ABN7NX45</accession>
<organism evidence="1 2">
    <name type="scientific">Timema podura</name>
    <name type="common">Walking stick</name>
    <dbReference type="NCBI Taxonomy" id="61482"/>
    <lineage>
        <taxon>Eukaryota</taxon>
        <taxon>Metazoa</taxon>
        <taxon>Ecdysozoa</taxon>
        <taxon>Arthropoda</taxon>
        <taxon>Hexapoda</taxon>
        <taxon>Insecta</taxon>
        <taxon>Pterygota</taxon>
        <taxon>Neoptera</taxon>
        <taxon>Polyneoptera</taxon>
        <taxon>Phasmatodea</taxon>
        <taxon>Timematodea</taxon>
        <taxon>Timematoidea</taxon>
        <taxon>Timematidae</taxon>
        <taxon>Timema</taxon>
    </lineage>
</organism>
<keyword evidence="2" id="KW-1185">Reference proteome</keyword>
<evidence type="ECO:0000313" key="1">
    <source>
        <dbReference type="EMBL" id="CAG2060319.1"/>
    </source>
</evidence>
<gene>
    <name evidence="1" type="ORF">TPAB3V08_LOCUS7277</name>
</gene>
<dbReference type="EMBL" id="CAJPIN010012063">
    <property type="protein sequence ID" value="CAG2060319.1"/>
    <property type="molecule type" value="Genomic_DNA"/>
</dbReference>
<reference evidence="1" key="1">
    <citation type="submission" date="2021-03" db="EMBL/GenBank/DDBJ databases">
        <authorList>
            <person name="Tran Van P."/>
        </authorList>
    </citation>
    <scope>NUCLEOTIDE SEQUENCE</scope>
</reference>
<protein>
    <submittedName>
        <fullName evidence="1">Uncharacterized protein</fullName>
    </submittedName>
</protein>
<feature type="non-terminal residue" evidence="1">
    <location>
        <position position="83"/>
    </location>
</feature>
<sequence length="83" mass="9124">MALYWKLRPSGTMQGGTNLLKIASTEFFVVQGGQQSDLTSCTIVSAVSDVLLRGHPTMFLWFPIHSPDTEWRMLPVGGVGEVK</sequence>
<comment type="caution">
    <text evidence="1">The sequence shown here is derived from an EMBL/GenBank/DDBJ whole genome shotgun (WGS) entry which is preliminary data.</text>
</comment>